<accession>W7A4Q0</accession>
<dbReference type="VEuPathDB" id="PlasmoDB:C922_02700"/>
<feature type="transmembrane region" description="Helical" evidence="1">
    <location>
        <begin position="142"/>
        <end position="162"/>
    </location>
</feature>
<dbReference type="Proteomes" id="UP000030640">
    <property type="component" value="Unassembled WGS sequence"/>
</dbReference>
<keyword evidence="1" id="KW-0472">Membrane</keyword>
<dbReference type="AlphaFoldDB" id="W7A4Q0"/>
<dbReference type="GeneID" id="20037974"/>
<evidence type="ECO:0000256" key="1">
    <source>
        <dbReference type="SAM" id="Phobius"/>
    </source>
</evidence>
<proteinExistence type="predicted"/>
<keyword evidence="1" id="KW-1133">Transmembrane helix</keyword>
<reference evidence="2 3" key="1">
    <citation type="submission" date="2013-02" db="EMBL/GenBank/DDBJ databases">
        <title>The Genome Sequence of Plasmodium inui San Antonio 1.</title>
        <authorList>
            <consortium name="The Broad Institute Genome Sequencing Platform"/>
            <consortium name="The Broad Institute Genome Sequencing Center for Infectious Disease"/>
            <person name="Neafsey D."/>
            <person name="Cheeseman I."/>
            <person name="Volkman S."/>
            <person name="Adams J."/>
            <person name="Walker B."/>
            <person name="Young S.K."/>
            <person name="Zeng Q."/>
            <person name="Gargeya S."/>
            <person name="Fitzgerald M."/>
            <person name="Haas B."/>
            <person name="Abouelleil A."/>
            <person name="Alvarado L."/>
            <person name="Arachchi H.M."/>
            <person name="Berlin A.M."/>
            <person name="Chapman S.B."/>
            <person name="Dewar J."/>
            <person name="Goldberg J."/>
            <person name="Griggs A."/>
            <person name="Gujja S."/>
            <person name="Hansen M."/>
            <person name="Howarth C."/>
            <person name="Imamovic A."/>
            <person name="Larimer J."/>
            <person name="McCowan C."/>
            <person name="Murphy C."/>
            <person name="Neiman D."/>
            <person name="Pearson M."/>
            <person name="Priest M."/>
            <person name="Roberts A."/>
            <person name="Saif S."/>
            <person name="Shea T."/>
            <person name="Sisk P."/>
            <person name="Sykes S."/>
            <person name="Wortman J."/>
            <person name="Nusbaum C."/>
            <person name="Birren B."/>
        </authorList>
    </citation>
    <scope>NUCLEOTIDE SEQUENCE [LARGE SCALE GENOMIC DNA]</scope>
    <source>
        <strain evidence="2 3">San Antonio 1</strain>
    </source>
</reference>
<name>W7A4Q0_9APIC</name>
<protein>
    <submittedName>
        <fullName evidence="2">Uncharacterized protein</fullName>
    </submittedName>
</protein>
<organism evidence="2 3">
    <name type="scientific">Plasmodium inui San Antonio 1</name>
    <dbReference type="NCBI Taxonomy" id="1237626"/>
    <lineage>
        <taxon>Eukaryota</taxon>
        <taxon>Sar</taxon>
        <taxon>Alveolata</taxon>
        <taxon>Apicomplexa</taxon>
        <taxon>Aconoidasida</taxon>
        <taxon>Haemosporida</taxon>
        <taxon>Plasmodiidae</taxon>
        <taxon>Plasmodium</taxon>
        <taxon>Plasmodium (Plasmodium)</taxon>
    </lineage>
</organism>
<dbReference type="RefSeq" id="XP_008816521.1">
    <property type="nucleotide sequence ID" value="XM_008818299.1"/>
</dbReference>
<keyword evidence="3" id="KW-1185">Reference proteome</keyword>
<feature type="transmembrane region" description="Helical" evidence="1">
    <location>
        <begin position="117"/>
        <end position="136"/>
    </location>
</feature>
<dbReference type="EMBL" id="KI965469">
    <property type="protein sequence ID" value="EUD66715.1"/>
    <property type="molecule type" value="Genomic_DNA"/>
</dbReference>
<dbReference type="OrthoDB" id="372643at2759"/>
<evidence type="ECO:0000313" key="3">
    <source>
        <dbReference type="Proteomes" id="UP000030640"/>
    </source>
</evidence>
<gene>
    <name evidence="2" type="ORF">C922_02700</name>
</gene>
<evidence type="ECO:0000313" key="2">
    <source>
        <dbReference type="EMBL" id="EUD66715.1"/>
    </source>
</evidence>
<sequence length="176" mass="19935">MSAHQTGAHIHGAPGSIGTGSYYPTKAKGNRILVESLKNPNTTYETLEQNIVDKIENIYEQQRRNIVSKIMAFIKKIDLILEKEIIRTLKYINDEKNEPMESGLNFYEKIKKFFSGLKIFSTPVLGTLAAATFYYFKAKAVTTVISLSIAFLPFISTCYLMYKILKIRSEMSISST</sequence>
<keyword evidence="1" id="KW-0812">Transmembrane</keyword>